<evidence type="ECO:0000256" key="10">
    <source>
        <dbReference type="ARBA" id="ARBA00052101"/>
    </source>
</evidence>
<dbReference type="PROSITE" id="PS00445">
    <property type="entry name" value="FGGY_KINASES_2"/>
    <property type="match status" value="1"/>
</dbReference>
<dbReference type="PANTHER" id="PTHR10196:SF69">
    <property type="entry name" value="GLYCEROL KINASE"/>
    <property type="match status" value="1"/>
</dbReference>
<dbReference type="PANTHER" id="PTHR10196">
    <property type="entry name" value="SUGAR KINASE"/>
    <property type="match status" value="1"/>
</dbReference>
<evidence type="ECO:0000256" key="11">
    <source>
        <dbReference type="ARBA" id="ARBA00054633"/>
    </source>
</evidence>
<comment type="similarity">
    <text evidence="2 13">Belongs to the FGGY kinase family.</text>
</comment>
<protein>
    <recommendedName>
        <fullName evidence="3">glycerol kinase</fullName>
        <ecNumber evidence="3">2.7.1.30</ecNumber>
    </recommendedName>
    <alternativeName>
        <fullName evidence="9">ATP:glycerol 3-phosphotransferase</fullName>
    </alternativeName>
</protein>
<evidence type="ECO:0000256" key="5">
    <source>
        <dbReference type="ARBA" id="ARBA00022741"/>
    </source>
</evidence>
<feature type="domain" description="Carbohydrate kinase FGGY C-terminal" evidence="15">
    <location>
        <begin position="258"/>
        <end position="447"/>
    </location>
</feature>
<dbReference type="CDD" id="cd07769">
    <property type="entry name" value="ASKHA_NBD_FGGY_GK"/>
    <property type="match status" value="1"/>
</dbReference>
<dbReference type="InterPro" id="IPR018484">
    <property type="entry name" value="FGGY_N"/>
</dbReference>
<dbReference type="EMBL" id="JACRSQ010000021">
    <property type="protein sequence ID" value="MBC8544425.1"/>
    <property type="molecule type" value="Genomic_DNA"/>
</dbReference>
<dbReference type="GO" id="GO:0019563">
    <property type="term" value="P:glycerol catabolic process"/>
    <property type="evidence" value="ECO:0007669"/>
    <property type="project" value="TreeGrafter"/>
</dbReference>
<evidence type="ECO:0000256" key="2">
    <source>
        <dbReference type="ARBA" id="ARBA00009156"/>
    </source>
</evidence>
<evidence type="ECO:0000256" key="1">
    <source>
        <dbReference type="ARBA" id="ARBA00005190"/>
    </source>
</evidence>
<dbReference type="NCBIfam" id="NF000756">
    <property type="entry name" value="PRK00047.1"/>
    <property type="match status" value="1"/>
</dbReference>
<comment type="catalytic activity">
    <reaction evidence="10">
        <text>glycerol + ATP = sn-glycerol 3-phosphate + ADP + H(+)</text>
        <dbReference type="Rhea" id="RHEA:21644"/>
        <dbReference type="ChEBI" id="CHEBI:15378"/>
        <dbReference type="ChEBI" id="CHEBI:17754"/>
        <dbReference type="ChEBI" id="CHEBI:30616"/>
        <dbReference type="ChEBI" id="CHEBI:57597"/>
        <dbReference type="ChEBI" id="CHEBI:456216"/>
        <dbReference type="EC" id="2.7.1.30"/>
    </reaction>
</comment>
<keyword evidence="6 13" id="KW-0418">Kinase</keyword>
<dbReference type="InterPro" id="IPR018485">
    <property type="entry name" value="FGGY_C"/>
</dbReference>
<dbReference type="InterPro" id="IPR000577">
    <property type="entry name" value="Carb_kinase_FGGY"/>
</dbReference>
<keyword evidence="17" id="KW-1185">Reference proteome</keyword>
<evidence type="ECO:0000256" key="13">
    <source>
        <dbReference type="RuleBase" id="RU003733"/>
    </source>
</evidence>
<dbReference type="FunFam" id="3.30.420.40:FF:000007">
    <property type="entry name" value="Glycerol kinase"/>
    <property type="match status" value="1"/>
</dbReference>
<evidence type="ECO:0000259" key="14">
    <source>
        <dbReference type="Pfam" id="PF00370"/>
    </source>
</evidence>
<dbReference type="AlphaFoldDB" id="A0A926DWA4"/>
<comment type="subunit">
    <text evidence="12">Homotetramer and homodimer (in equilibrium).</text>
</comment>
<dbReference type="GO" id="GO:0006072">
    <property type="term" value="P:glycerol-3-phosphate metabolic process"/>
    <property type="evidence" value="ECO:0007669"/>
    <property type="project" value="InterPro"/>
</dbReference>
<dbReference type="InterPro" id="IPR043129">
    <property type="entry name" value="ATPase_NBD"/>
</dbReference>
<reference evidence="16" key="1">
    <citation type="submission" date="2020-08" db="EMBL/GenBank/DDBJ databases">
        <title>Genome public.</title>
        <authorList>
            <person name="Liu C."/>
            <person name="Sun Q."/>
        </authorList>
    </citation>
    <scope>NUCLEOTIDE SEQUENCE</scope>
    <source>
        <strain evidence="16">NSJ-32</strain>
    </source>
</reference>
<evidence type="ECO:0000256" key="7">
    <source>
        <dbReference type="ARBA" id="ARBA00022798"/>
    </source>
</evidence>
<evidence type="ECO:0000256" key="8">
    <source>
        <dbReference type="ARBA" id="ARBA00022840"/>
    </source>
</evidence>
<name>A0A926DWA4_9FIRM</name>
<proteinExistence type="inferred from homology"/>
<dbReference type="InterPro" id="IPR005999">
    <property type="entry name" value="Glycerol_kin"/>
</dbReference>
<dbReference type="PIRSF" id="PIRSF000538">
    <property type="entry name" value="GlpK"/>
    <property type="match status" value="1"/>
</dbReference>
<dbReference type="EC" id="2.7.1.30" evidence="3"/>
<dbReference type="Pfam" id="PF02782">
    <property type="entry name" value="FGGY_C"/>
    <property type="match status" value="1"/>
</dbReference>
<dbReference type="NCBIfam" id="TIGR01311">
    <property type="entry name" value="glycerol_kin"/>
    <property type="match status" value="1"/>
</dbReference>
<evidence type="ECO:0000256" key="3">
    <source>
        <dbReference type="ARBA" id="ARBA00012099"/>
    </source>
</evidence>
<dbReference type="FunFam" id="3.30.420.40:FF:000008">
    <property type="entry name" value="Glycerol kinase"/>
    <property type="match status" value="1"/>
</dbReference>
<keyword evidence="8" id="KW-0067">ATP-binding</keyword>
<accession>A0A926DWA4</accession>
<dbReference type="GO" id="GO:0005524">
    <property type="term" value="F:ATP binding"/>
    <property type="evidence" value="ECO:0007669"/>
    <property type="project" value="UniProtKB-KW"/>
</dbReference>
<dbReference type="SUPFAM" id="SSF53067">
    <property type="entry name" value="Actin-like ATPase domain"/>
    <property type="match status" value="2"/>
</dbReference>
<evidence type="ECO:0000256" key="12">
    <source>
        <dbReference type="ARBA" id="ARBA00063665"/>
    </source>
</evidence>
<keyword evidence="5" id="KW-0547">Nucleotide-binding</keyword>
<feature type="domain" description="Carbohydrate kinase FGGY N-terminal" evidence="14">
    <location>
        <begin position="4"/>
        <end position="249"/>
    </location>
</feature>
<evidence type="ECO:0000256" key="4">
    <source>
        <dbReference type="ARBA" id="ARBA00022679"/>
    </source>
</evidence>
<evidence type="ECO:0000256" key="9">
    <source>
        <dbReference type="ARBA" id="ARBA00043149"/>
    </source>
</evidence>
<organism evidence="16 17">
    <name type="scientific">Bianquea renquensis</name>
    <dbReference type="NCBI Taxonomy" id="2763661"/>
    <lineage>
        <taxon>Bacteria</taxon>
        <taxon>Bacillati</taxon>
        <taxon>Bacillota</taxon>
        <taxon>Clostridia</taxon>
        <taxon>Eubacteriales</taxon>
        <taxon>Bianqueaceae</taxon>
        <taxon>Bianquea</taxon>
    </lineage>
</organism>
<dbReference type="Proteomes" id="UP000657006">
    <property type="component" value="Unassembled WGS sequence"/>
</dbReference>
<sequence length="495" mass="54484">MAKILALDSGTTSVRAMVFDERGRELGMCQQEIQQAYPHTGWVEEDPMEIWDKQMRVCAQLLKQLNMEAREIDCIGITNQRETLVAWDRTTGKPIYPAIVWQCRRTEAYCGQLKERGLTEWFQTKTGLIPDAYFSATKAAWVLQYVEGAREMAARGDLLFGTIDTWLIWNATGGKTYATDYSNASRTMLFNIQDLDWDAEILEFFGLSRDNLPQIYESGADYGVVRSDILGAPIPITAVLGDQQSALFGHLCLEKSEAKCTYGTGAFILANIGQKPIASKQGLLTTVAWGYKGRVDYAFEGSIFMAGAVVGWLRDNLGIIRKASDTEAMATSVPSSEGVYFVSTFQGLGAPWWQNGRRASIQGMSRKTNGNHIVRAALESVAYRVRDVVGAMEREMGMPCKTLRADGGMTANHFLMQFQSDILQIPVSTGTEAEVTALGAAYMAGLAGGVWRDAAELAGFVAEAERFYPQISAVAADELYDGWLEAIGISAKEIT</sequence>
<comment type="caution">
    <text evidence="16">The sequence shown here is derived from an EMBL/GenBank/DDBJ whole genome shotgun (WGS) entry which is preliminary data.</text>
</comment>
<keyword evidence="4 13" id="KW-0808">Transferase</keyword>
<evidence type="ECO:0000256" key="6">
    <source>
        <dbReference type="ARBA" id="ARBA00022777"/>
    </source>
</evidence>
<keyword evidence="7" id="KW-0319">Glycerol metabolism</keyword>
<dbReference type="Gene3D" id="3.30.420.40">
    <property type="match status" value="2"/>
</dbReference>
<dbReference type="RefSeq" id="WP_177718926.1">
    <property type="nucleotide sequence ID" value="NZ_JACRSQ010000021.1"/>
</dbReference>
<evidence type="ECO:0000259" key="15">
    <source>
        <dbReference type="Pfam" id="PF02782"/>
    </source>
</evidence>
<dbReference type="GO" id="GO:0004370">
    <property type="term" value="F:glycerol kinase activity"/>
    <property type="evidence" value="ECO:0007669"/>
    <property type="project" value="UniProtKB-EC"/>
</dbReference>
<gene>
    <name evidence="16" type="primary">glpK</name>
    <name evidence="16" type="ORF">H8730_12835</name>
</gene>
<comment type="pathway">
    <text evidence="1">Polyol metabolism; glycerol degradation via glycerol kinase pathway; sn-glycerol 3-phosphate from glycerol: step 1/1.</text>
</comment>
<comment type="function">
    <text evidence="11">Key enzyme in the regulation of glycerol uptake and metabolism. Catalyzes the phosphorylation of glycerol to yield sn-glycerol 3-phosphate.</text>
</comment>
<dbReference type="InterPro" id="IPR018483">
    <property type="entry name" value="Carb_kinase_FGGY_CS"/>
</dbReference>
<dbReference type="GO" id="GO:0005829">
    <property type="term" value="C:cytosol"/>
    <property type="evidence" value="ECO:0007669"/>
    <property type="project" value="TreeGrafter"/>
</dbReference>
<evidence type="ECO:0000313" key="16">
    <source>
        <dbReference type="EMBL" id="MBC8544425.1"/>
    </source>
</evidence>
<evidence type="ECO:0000313" key="17">
    <source>
        <dbReference type="Proteomes" id="UP000657006"/>
    </source>
</evidence>
<dbReference type="Pfam" id="PF00370">
    <property type="entry name" value="FGGY_N"/>
    <property type="match status" value="1"/>
</dbReference>